<keyword evidence="6" id="KW-0732">Signal</keyword>
<dbReference type="InterPro" id="IPR000531">
    <property type="entry name" value="Beta-barrel_TonB"/>
</dbReference>
<organism evidence="14 15">
    <name type="scientific">Pseudomonas cichorii</name>
    <dbReference type="NCBI Taxonomy" id="36746"/>
    <lineage>
        <taxon>Bacteria</taxon>
        <taxon>Pseudomonadati</taxon>
        <taxon>Pseudomonadota</taxon>
        <taxon>Gammaproteobacteria</taxon>
        <taxon>Pseudomonadales</taxon>
        <taxon>Pseudomonadaceae</taxon>
        <taxon>Pseudomonas</taxon>
    </lineage>
</organism>
<keyword evidence="10 12" id="KW-0472">Membrane</keyword>
<dbReference type="InterPro" id="IPR036942">
    <property type="entry name" value="Beta-barrel_TonB_sf"/>
</dbReference>
<gene>
    <name evidence="14" type="ORF">PSCICP_08500</name>
</gene>
<dbReference type="Pfam" id="PF00593">
    <property type="entry name" value="TonB_dep_Rec_b-barrel"/>
    <property type="match status" value="1"/>
</dbReference>
<keyword evidence="11 12" id="KW-0998">Cell outer membrane</keyword>
<evidence type="ECO:0000256" key="9">
    <source>
        <dbReference type="ARBA" id="ARBA00023077"/>
    </source>
</evidence>
<keyword evidence="4" id="KW-0410">Iron transport</keyword>
<name>A0ABQ1DJ13_PSECI</name>
<comment type="similarity">
    <text evidence="12">Belongs to the TonB-dependent receptor family.</text>
</comment>
<keyword evidence="9" id="KW-0798">TonB box</keyword>
<evidence type="ECO:0000256" key="2">
    <source>
        <dbReference type="ARBA" id="ARBA00022448"/>
    </source>
</evidence>
<evidence type="ECO:0000256" key="12">
    <source>
        <dbReference type="PROSITE-ProRule" id="PRU01360"/>
    </source>
</evidence>
<proteinExistence type="inferred from homology"/>
<dbReference type="PANTHER" id="PTHR32552">
    <property type="entry name" value="FERRICHROME IRON RECEPTOR-RELATED"/>
    <property type="match status" value="1"/>
</dbReference>
<keyword evidence="8" id="KW-0406">Ion transport</keyword>
<dbReference type="GeneID" id="93660295"/>
<dbReference type="PANTHER" id="PTHR32552:SF89">
    <property type="entry name" value="CATECHOLATE SIDEROPHORE RECEPTOR FIU"/>
    <property type="match status" value="1"/>
</dbReference>
<keyword evidence="14" id="KW-0675">Receptor</keyword>
<evidence type="ECO:0000256" key="5">
    <source>
        <dbReference type="ARBA" id="ARBA00022692"/>
    </source>
</evidence>
<evidence type="ECO:0000256" key="1">
    <source>
        <dbReference type="ARBA" id="ARBA00004571"/>
    </source>
</evidence>
<sequence>MTHQRAALQSGSVQRQSWLSGLLMIGLAGESVLAQEASTQASQDARLEKVEVVGARVTQADEAIGTDQISNTLSISHQALLSAPAGTSGLKMLEALPGFNVQVNDALGLYEFGNSVFVRAFNFQQIGFSIDGVPLGRSDQFGGSPIYRYVDNENTQRVTASTGAGDVSQPGYTSLGPYVDYVSSNPARESGISTSYTLGSDSLRRSFIKLETGEYQGLSAYFSRSKIDGDLWRGPGTIDREHLEGKVRYEFGDGHELLFRAVHNDFFDYDSPYVNLAQYNGTANDEFGRSGRDFAYLGELPDLPETAAGVPYSNAGYNQYYKQAINQRRDTLYSLTGNFQLNPDLESRTSVYYEAKKGYGVSPEAYATSLALHNAQSGSVAGLVAPRGVQYGLSALSGHRYGALSSLTWHVGNHAIETGVWVEKDVFNRLQARYNLVDGSPAGTVLRNEPVHLQGDFSSTRDSVQFHLKDTWTLLDDRLRLQYGFKRLELDYRIEGYRNAGDYIANRQPRLSTSWNDHFLPQVGFVYDVTANSQVFASYSENMALPRGADDVFRAASPNAPAPEAETSKNYEVGYRLNRPTFNASWAFYRTEFDNRLQAFASPVAGSSTVETFFQNVGKAEAYGTELSGQWKPPVLANKVVLNGNLTYNIARFKDDAAGFALRDNDIPDSPRWLAQAGVTYELQPWAVLNFSARHIGSRYSNFTNTESVPGYTLYNAYLDLGGDNLRYGPLKSVKLRFNIDNLFDKDYLGYILTSTSGPAFYRPGSPRTFQTTLSAEF</sequence>
<keyword evidence="3 12" id="KW-1134">Transmembrane beta strand</keyword>
<evidence type="ECO:0000313" key="15">
    <source>
        <dbReference type="Proteomes" id="UP000614982"/>
    </source>
</evidence>
<dbReference type="InterPro" id="IPR039426">
    <property type="entry name" value="TonB-dep_rcpt-like"/>
</dbReference>
<evidence type="ECO:0000256" key="7">
    <source>
        <dbReference type="ARBA" id="ARBA00023004"/>
    </source>
</evidence>
<keyword evidence="5 12" id="KW-0812">Transmembrane</keyword>
<keyword evidence="15" id="KW-1185">Reference proteome</keyword>
<dbReference type="SUPFAM" id="SSF56935">
    <property type="entry name" value="Porins"/>
    <property type="match status" value="1"/>
</dbReference>
<comment type="caution">
    <text evidence="14">The sequence shown here is derived from an EMBL/GenBank/DDBJ whole genome shotgun (WGS) entry which is preliminary data.</text>
</comment>
<dbReference type="Gene3D" id="2.170.130.10">
    <property type="entry name" value="TonB-dependent receptor, plug domain"/>
    <property type="match status" value="1"/>
</dbReference>
<dbReference type="RefSeq" id="WP_025261157.1">
    <property type="nucleotide sequence ID" value="NZ_BLVX01000005.1"/>
</dbReference>
<keyword evidence="7" id="KW-0408">Iron</keyword>
<evidence type="ECO:0000256" key="11">
    <source>
        <dbReference type="ARBA" id="ARBA00023237"/>
    </source>
</evidence>
<keyword evidence="2 12" id="KW-0813">Transport</keyword>
<protein>
    <submittedName>
        <fullName evidence="14">TonB-dependent receptor</fullName>
    </submittedName>
</protein>
<evidence type="ECO:0000313" key="14">
    <source>
        <dbReference type="EMBL" id="GFM90878.1"/>
    </source>
</evidence>
<evidence type="ECO:0000256" key="3">
    <source>
        <dbReference type="ARBA" id="ARBA00022452"/>
    </source>
</evidence>
<dbReference type="Proteomes" id="UP000614982">
    <property type="component" value="Unassembled WGS sequence"/>
</dbReference>
<accession>A0ABQ1DJ13</accession>
<reference evidence="14 15" key="1">
    <citation type="submission" date="2020-05" db="EMBL/GenBank/DDBJ databases">
        <title>Genetic diversity of Pseudomonas cichorii.</title>
        <authorList>
            <person name="Tani S."/>
            <person name="Yagi H."/>
            <person name="Hashimoto S."/>
            <person name="Iiyama K."/>
            <person name="Furuya N."/>
        </authorList>
    </citation>
    <scope>NUCLEOTIDE SEQUENCE [LARGE SCALE GENOMIC DNA]</scope>
    <source>
        <strain evidence="14 15">LMG 2162</strain>
    </source>
</reference>
<dbReference type="PROSITE" id="PS52016">
    <property type="entry name" value="TONB_DEPENDENT_REC_3"/>
    <property type="match status" value="1"/>
</dbReference>
<evidence type="ECO:0000256" key="6">
    <source>
        <dbReference type="ARBA" id="ARBA00022729"/>
    </source>
</evidence>
<comment type="subcellular location">
    <subcellularLocation>
        <location evidence="1 12">Cell outer membrane</location>
        <topology evidence="1 12">Multi-pass membrane protein</topology>
    </subcellularLocation>
</comment>
<evidence type="ECO:0000256" key="4">
    <source>
        <dbReference type="ARBA" id="ARBA00022496"/>
    </source>
</evidence>
<evidence type="ECO:0000256" key="10">
    <source>
        <dbReference type="ARBA" id="ARBA00023136"/>
    </source>
</evidence>
<dbReference type="Gene3D" id="2.40.170.20">
    <property type="entry name" value="TonB-dependent receptor, beta-barrel domain"/>
    <property type="match status" value="1"/>
</dbReference>
<feature type="domain" description="TonB-dependent receptor-like beta-barrel" evidence="13">
    <location>
        <begin position="284"/>
        <end position="743"/>
    </location>
</feature>
<dbReference type="EMBL" id="BLWA01000002">
    <property type="protein sequence ID" value="GFM90878.1"/>
    <property type="molecule type" value="Genomic_DNA"/>
</dbReference>
<evidence type="ECO:0000259" key="13">
    <source>
        <dbReference type="Pfam" id="PF00593"/>
    </source>
</evidence>
<dbReference type="InterPro" id="IPR037066">
    <property type="entry name" value="Plug_dom_sf"/>
</dbReference>
<evidence type="ECO:0000256" key="8">
    <source>
        <dbReference type="ARBA" id="ARBA00023065"/>
    </source>
</evidence>